<organism evidence="3 4">
    <name type="scientific">Debaryomyces hansenii (strain ATCC 36239 / CBS 767 / BCRC 21394 / JCM 1990 / NBRC 0083 / IGC 2968)</name>
    <name type="common">Yeast</name>
    <name type="synonym">Torulaspora hansenii</name>
    <dbReference type="NCBI Taxonomy" id="284592"/>
    <lineage>
        <taxon>Eukaryota</taxon>
        <taxon>Fungi</taxon>
        <taxon>Dikarya</taxon>
        <taxon>Ascomycota</taxon>
        <taxon>Saccharomycotina</taxon>
        <taxon>Pichiomycetes</taxon>
        <taxon>Debaryomycetaceae</taxon>
        <taxon>Debaryomyces</taxon>
    </lineage>
</organism>
<keyword evidence="1" id="KW-0175">Coiled coil</keyword>
<protein>
    <submittedName>
        <fullName evidence="3">DEHA2C10802p</fullName>
    </submittedName>
</protein>
<dbReference type="RefSeq" id="XP_458152.2">
    <property type="nucleotide sequence ID" value="XM_458152.1"/>
</dbReference>
<dbReference type="KEGG" id="dha:DEHA2C10802g"/>
<feature type="coiled-coil region" evidence="1">
    <location>
        <begin position="29"/>
        <end position="56"/>
    </location>
</feature>
<accession>Q6BUG7</accession>
<proteinExistence type="predicted"/>
<feature type="compositionally biased region" description="Low complexity" evidence="2">
    <location>
        <begin position="147"/>
        <end position="164"/>
    </location>
</feature>
<evidence type="ECO:0000256" key="2">
    <source>
        <dbReference type="SAM" id="MobiDB-lite"/>
    </source>
</evidence>
<dbReference type="OrthoDB" id="10474142at2759"/>
<dbReference type="InParanoid" id="Q6BUG7"/>
<gene>
    <name evidence="3" type="ordered locus">DEHA2C10802g</name>
</gene>
<keyword evidence="4" id="KW-1185">Reference proteome</keyword>
<feature type="region of interest" description="Disordered" evidence="2">
    <location>
        <begin position="138"/>
        <end position="164"/>
    </location>
</feature>
<name>Q6BUG7_DEBHA</name>
<evidence type="ECO:0000313" key="4">
    <source>
        <dbReference type="Proteomes" id="UP000000599"/>
    </source>
</evidence>
<reference evidence="3 4" key="1">
    <citation type="journal article" date="2004" name="Nature">
        <title>Genome evolution in yeasts.</title>
        <authorList>
            <consortium name="Genolevures"/>
            <person name="Dujon B."/>
            <person name="Sherman D."/>
            <person name="Fischer G."/>
            <person name="Durrens P."/>
            <person name="Casaregola S."/>
            <person name="Lafontaine I."/>
            <person name="de Montigny J."/>
            <person name="Marck C."/>
            <person name="Neuveglise C."/>
            <person name="Talla E."/>
            <person name="Goffard N."/>
            <person name="Frangeul L."/>
            <person name="Aigle M."/>
            <person name="Anthouard V."/>
            <person name="Babour A."/>
            <person name="Barbe V."/>
            <person name="Barnay S."/>
            <person name="Blanchin S."/>
            <person name="Beckerich J.M."/>
            <person name="Beyne E."/>
            <person name="Bleykasten C."/>
            <person name="Boisrame A."/>
            <person name="Boyer J."/>
            <person name="Cattolico L."/>
            <person name="Confanioleri F."/>
            <person name="de Daruvar A."/>
            <person name="Despons L."/>
            <person name="Fabre E."/>
            <person name="Fairhead C."/>
            <person name="Ferry-Dumazet H."/>
            <person name="Groppi A."/>
            <person name="Hantraye F."/>
            <person name="Hennequin C."/>
            <person name="Jauniaux N."/>
            <person name="Joyet P."/>
            <person name="Kachouri R."/>
            <person name="Kerrest A."/>
            <person name="Koszul R."/>
            <person name="Lemaire M."/>
            <person name="Lesur I."/>
            <person name="Ma L."/>
            <person name="Muller H."/>
            <person name="Nicaud J.M."/>
            <person name="Nikolski M."/>
            <person name="Oztas S."/>
            <person name="Ozier-Kalogeropoulos O."/>
            <person name="Pellenz S."/>
            <person name="Potier S."/>
            <person name="Richard G.F."/>
            <person name="Straub M.L."/>
            <person name="Suleau A."/>
            <person name="Swennene D."/>
            <person name="Tekaia F."/>
            <person name="Wesolowski-Louvel M."/>
            <person name="Westhof E."/>
            <person name="Wirth B."/>
            <person name="Zeniou-Meyer M."/>
            <person name="Zivanovic I."/>
            <person name="Bolotin-Fukuhara M."/>
            <person name="Thierry A."/>
            <person name="Bouchier C."/>
            <person name="Caudron B."/>
            <person name="Scarpelli C."/>
            <person name="Gaillardin C."/>
            <person name="Weissenbach J."/>
            <person name="Wincker P."/>
            <person name="Souciet J.L."/>
        </authorList>
    </citation>
    <scope>NUCLEOTIDE SEQUENCE [LARGE SCALE GENOMIC DNA]</scope>
    <source>
        <strain evidence="4">ATCC 36239 / CBS 767 / BCRC 21394 / JCM 1990 / NBRC 0083 / IGC 2968</strain>
    </source>
</reference>
<dbReference type="GeneID" id="2900851"/>
<evidence type="ECO:0000256" key="1">
    <source>
        <dbReference type="SAM" id="Coils"/>
    </source>
</evidence>
<dbReference type="HOGENOM" id="CLU_595832_0_0_1"/>
<dbReference type="EMBL" id="CR382135">
    <property type="protein sequence ID" value="CAG86223.2"/>
    <property type="molecule type" value="Genomic_DNA"/>
</dbReference>
<sequence>MHFCKLFAHAIHKDPPFRNPYVYLKEEEFIKLQKQKEQSESKLLKERKETEDLTNNQIISALNNLSSAVSSKRLSDTRKKLIKKKEDLIEIIFPIESNISNEVSSKETHSNERNTQCSKENRGLFRFLTSHITKSTNNSRLTSLSMTGSNDSESTETTTTTYNPEATNKCGAIDTSNTSICSSVVALKSKESIISSSDAVANLEHPSSRDYLTTNFCISYTENSNGDVLTDEIYSVDGLSSMSSFKTLSLPLSLTAFPTGQDVINNSKVHYNSNPFVKTIFIADTISNSSKNNYSIESGSTGSLILESPNRSPNYDFAASSKAFFSNTKAAEFYNIDGSIVLPKANYTNCELDSFRRRYHKYSMVSNTMRLDSLCSNKSDIEPRQFDYCTTESIQELENEMQTCGLISSDKKNIKYLNDSDYLNDIDSNYRHKHIEEFESSSVYDSESDKYFGQYHSIL</sequence>
<dbReference type="Proteomes" id="UP000000599">
    <property type="component" value="Chromosome C"/>
</dbReference>
<dbReference type="VEuPathDB" id="FungiDB:DEHA2C10802g"/>
<dbReference type="AlphaFoldDB" id="Q6BUG7"/>
<evidence type="ECO:0000313" key="3">
    <source>
        <dbReference type="EMBL" id="CAG86223.2"/>
    </source>
</evidence>